<feature type="signal peptide" evidence="3">
    <location>
        <begin position="1"/>
        <end position="28"/>
    </location>
</feature>
<dbReference type="Gene3D" id="3.20.20.370">
    <property type="entry name" value="Glycoside hydrolase/deacetylase"/>
    <property type="match status" value="1"/>
</dbReference>
<dbReference type="PANTHER" id="PTHR45985:SF5">
    <property type="entry name" value="CHITIN AND LDLR BINDING DEACETYLASE 3"/>
    <property type="match status" value="1"/>
</dbReference>
<dbReference type="PROSITE" id="PS50940">
    <property type="entry name" value="CHIT_BIND_II"/>
    <property type="match status" value="1"/>
</dbReference>
<dbReference type="SMART" id="SM00494">
    <property type="entry name" value="ChtBD2"/>
    <property type="match status" value="1"/>
</dbReference>
<dbReference type="InterPro" id="IPR023415">
    <property type="entry name" value="LDLR_class-A_CS"/>
</dbReference>
<evidence type="ECO:0000313" key="6">
    <source>
        <dbReference type="Proteomes" id="UP001566132"/>
    </source>
</evidence>
<feature type="domain" description="Chitin-binding type-2" evidence="4">
    <location>
        <begin position="29"/>
        <end position="98"/>
    </location>
</feature>
<dbReference type="InterPro" id="IPR002557">
    <property type="entry name" value="Chitin-bd_dom"/>
</dbReference>
<dbReference type="SMART" id="SM00192">
    <property type="entry name" value="LDLa"/>
    <property type="match status" value="1"/>
</dbReference>
<dbReference type="InterPro" id="IPR036055">
    <property type="entry name" value="LDL_receptor-like_sf"/>
</dbReference>
<dbReference type="Gene3D" id="2.170.140.10">
    <property type="entry name" value="Chitin binding domain"/>
    <property type="match status" value="1"/>
</dbReference>
<dbReference type="EMBL" id="JBDJPC010000007">
    <property type="protein sequence ID" value="KAL1495026.1"/>
    <property type="molecule type" value="Genomic_DNA"/>
</dbReference>
<dbReference type="SUPFAM" id="SSF57424">
    <property type="entry name" value="LDL receptor-like module"/>
    <property type="match status" value="1"/>
</dbReference>
<dbReference type="InterPro" id="IPR011330">
    <property type="entry name" value="Glyco_hydro/deAcase_b/a-brl"/>
</dbReference>
<dbReference type="PROSITE" id="PS50068">
    <property type="entry name" value="LDLRA_2"/>
    <property type="match status" value="1"/>
</dbReference>
<evidence type="ECO:0000256" key="3">
    <source>
        <dbReference type="SAM" id="SignalP"/>
    </source>
</evidence>
<feature type="disulfide bond" evidence="2">
    <location>
        <begin position="143"/>
        <end position="158"/>
    </location>
</feature>
<name>A0ABD1EK67_HYPHA</name>
<dbReference type="CDD" id="cd00112">
    <property type="entry name" value="LDLa"/>
    <property type="match status" value="1"/>
</dbReference>
<organism evidence="5 6">
    <name type="scientific">Hypothenemus hampei</name>
    <name type="common">Coffee berry borer</name>
    <dbReference type="NCBI Taxonomy" id="57062"/>
    <lineage>
        <taxon>Eukaryota</taxon>
        <taxon>Metazoa</taxon>
        <taxon>Ecdysozoa</taxon>
        <taxon>Arthropoda</taxon>
        <taxon>Hexapoda</taxon>
        <taxon>Insecta</taxon>
        <taxon>Pterygota</taxon>
        <taxon>Neoptera</taxon>
        <taxon>Endopterygota</taxon>
        <taxon>Coleoptera</taxon>
        <taxon>Polyphaga</taxon>
        <taxon>Cucujiformia</taxon>
        <taxon>Curculionidae</taxon>
        <taxon>Scolytinae</taxon>
        <taxon>Hypothenemus</taxon>
    </lineage>
</organism>
<reference evidence="5 6" key="1">
    <citation type="submission" date="2024-05" db="EMBL/GenBank/DDBJ databases">
        <title>Genetic variation in Jamaican populations of the coffee berry borer (Hypothenemus hampei).</title>
        <authorList>
            <person name="Errbii M."/>
            <person name="Myrie A."/>
        </authorList>
    </citation>
    <scope>NUCLEOTIDE SEQUENCE [LARGE SCALE GENOMIC DNA]</scope>
    <source>
        <strain evidence="5">JA-Hopewell-2020-01-JO</strain>
        <tissue evidence="5">Whole body</tissue>
    </source>
</reference>
<keyword evidence="3" id="KW-0732">Signal</keyword>
<keyword evidence="6" id="KW-1185">Reference proteome</keyword>
<feature type="chain" id="PRO_5044787342" description="Chitin-binding type-2 domain-containing protein" evidence="3">
    <location>
        <begin position="29"/>
        <end position="530"/>
    </location>
</feature>
<dbReference type="InterPro" id="IPR036508">
    <property type="entry name" value="Chitin-bd_dom_sf"/>
</dbReference>
<sequence>MDPVAEGRVVKTFLWFAISHLILGACTAEIKCIESGRFYRNPNPLSRSYNFLWSSEECSKYYLCLEGEVFDFRCSTGLVFDVDKQICEVKVKVLNCDKVTESSITRISLDNHTQEDNLACESPNERKCLDNITTSCIPNEYFCDGSEDCPDGSDEKFCDPNKDQKEVSVCDLNKCHLPKCFCTKNGTNIPGNLPSSDVPQMILITFEGPINEDNIDYYGNIFSGKYVNPNNCPIPATFFINHQYNNYFLTQRLWNHGHEIAIHSVTHRLPEEWWSENATVEDWFDEMVGQANILHQFSNVRLSDLKGLRVPYLRIGWNRQYLMMKEFGFHYDSSIVAPFSYVPIWPYTLDFKMPHKCFRQMCPTRSYSGLWEMVINQLEALEISCATLDSCPSDLTGQEIFQTLMRNFNRHYSTNKAPFGIHLQAAWFENNEYLNAFKKFLDSVLLKPDVWFVTNSQAIEWMQMPTPLKKLLNFMPWDCRKNLKLTHEMACEKPNNCRLTSRAVKEEINLQTCSKCPKRYPWIKNEFGVN</sequence>
<dbReference type="AlphaFoldDB" id="A0ABD1EK67"/>
<evidence type="ECO:0000256" key="1">
    <source>
        <dbReference type="ARBA" id="ARBA00023157"/>
    </source>
</evidence>
<dbReference type="SUPFAM" id="SSF88713">
    <property type="entry name" value="Glycoside hydrolase/deacetylase"/>
    <property type="match status" value="1"/>
</dbReference>
<dbReference type="GO" id="GO:0016787">
    <property type="term" value="F:hydrolase activity"/>
    <property type="evidence" value="ECO:0007669"/>
    <property type="project" value="UniProtKB-ARBA"/>
</dbReference>
<comment type="caution">
    <text evidence="2">Lacks conserved residue(s) required for the propagation of feature annotation.</text>
</comment>
<evidence type="ECO:0000256" key="2">
    <source>
        <dbReference type="PROSITE-ProRule" id="PRU00124"/>
    </source>
</evidence>
<proteinExistence type="predicted"/>
<dbReference type="PROSITE" id="PS01209">
    <property type="entry name" value="LDLRA_1"/>
    <property type="match status" value="1"/>
</dbReference>
<dbReference type="SUPFAM" id="SSF57625">
    <property type="entry name" value="Invertebrate chitin-binding proteins"/>
    <property type="match status" value="1"/>
</dbReference>
<dbReference type="InterPro" id="IPR002172">
    <property type="entry name" value="LDrepeatLR_classA_rpt"/>
</dbReference>
<dbReference type="Proteomes" id="UP001566132">
    <property type="component" value="Unassembled WGS sequence"/>
</dbReference>
<dbReference type="InterPro" id="IPR052740">
    <property type="entry name" value="CE4"/>
</dbReference>
<evidence type="ECO:0000313" key="5">
    <source>
        <dbReference type="EMBL" id="KAL1495026.1"/>
    </source>
</evidence>
<dbReference type="Pfam" id="PF01607">
    <property type="entry name" value="CBM_14"/>
    <property type="match status" value="1"/>
</dbReference>
<comment type="caution">
    <text evidence="5">The sequence shown here is derived from an EMBL/GenBank/DDBJ whole genome shotgun (WGS) entry which is preliminary data.</text>
</comment>
<keyword evidence="1 2" id="KW-1015">Disulfide bond</keyword>
<dbReference type="Gene3D" id="4.10.400.10">
    <property type="entry name" value="Low-density Lipoprotein Receptor"/>
    <property type="match status" value="1"/>
</dbReference>
<protein>
    <recommendedName>
        <fullName evidence="4">Chitin-binding type-2 domain-containing protein</fullName>
    </recommendedName>
</protein>
<accession>A0ABD1EK67</accession>
<evidence type="ECO:0000259" key="4">
    <source>
        <dbReference type="PROSITE" id="PS50940"/>
    </source>
</evidence>
<dbReference type="PANTHER" id="PTHR45985">
    <property type="match status" value="1"/>
</dbReference>
<dbReference type="Pfam" id="PF00057">
    <property type="entry name" value="Ldl_recept_a"/>
    <property type="match status" value="1"/>
</dbReference>
<gene>
    <name evidence="5" type="ORF">ABEB36_010512</name>
</gene>